<name>A0A3N0C3R9_9MICC</name>
<dbReference type="Proteomes" id="UP000273807">
    <property type="component" value="Unassembled WGS sequence"/>
</dbReference>
<comment type="caution">
    <text evidence="2">The sequence shown here is derived from an EMBL/GenBank/DDBJ whole genome shotgun (WGS) entry which is preliminary data.</text>
</comment>
<keyword evidence="3" id="KW-1185">Reference proteome</keyword>
<accession>A0A3N0C3R9</accession>
<keyword evidence="1" id="KW-0472">Membrane</keyword>
<sequence length="129" mass="14065">MGAIVLLIPLIGFIIIVATVGPLPPQLVPGMVLMGIIGFVPGATYLVLGWWYRQKAKQEEEVMRPKLKDYAVIFLQLSPGVVLSSVGILMPKLAPDLVDALGPDYLNWFLLALGTLTSVIVVRRVRDKA</sequence>
<feature type="transmembrane region" description="Helical" evidence="1">
    <location>
        <begin position="28"/>
        <end position="52"/>
    </location>
</feature>
<dbReference type="EMBL" id="RBED01000078">
    <property type="protein sequence ID" value="RNL57271.1"/>
    <property type="molecule type" value="Genomic_DNA"/>
</dbReference>
<reference evidence="2 3" key="1">
    <citation type="submission" date="2018-10" db="EMBL/GenBank/DDBJ databases">
        <title>Genome sequencing of Arthrobacter oryzae TNB02.</title>
        <authorList>
            <person name="Cho Y.-J."/>
            <person name="Cho A."/>
            <person name="Kim O.-S."/>
        </authorList>
    </citation>
    <scope>NUCLEOTIDE SEQUENCE [LARGE SCALE GENOMIC DNA]</scope>
    <source>
        <strain evidence="2 3">TNB02</strain>
    </source>
</reference>
<feature type="transmembrane region" description="Helical" evidence="1">
    <location>
        <begin position="72"/>
        <end position="93"/>
    </location>
</feature>
<protein>
    <submittedName>
        <fullName evidence="2">Uncharacterized protein</fullName>
    </submittedName>
</protein>
<gene>
    <name evidence="2" type="ORF">D7003_07410</name>
</gene>
<keyword evidence="1" id="KW-1133">Transmembrane helix</keyword>
<organism evidence="2 3">
    <name type="scientific">Arthrobacter oryzae</name>
    <dbReference type="NCBI Taxonomy" id="409290"/>
    <lineage>
        <taxon>Bacteria</taxon>
        <taxon>Bacillati</taxon>
        <taxon>Actinomycetota</taxon>
        <taxon>Actinomycetes</taxon>
        <taxon>Micrococcales</taxon>
        <taxon>Micrococcaceae</taxon>
        <taxon>Arthrobacter</taxon>
    </lineage>
</organism>
<proteinExistence type="predicted"/>
<keyword evidence="1" id="KW-0812">Transmembrane</keyword>
<feature type="transmembrane region" description="Helical" evidence="1">
    <location>
        <begin position="105"/>
        <end position="122"/>
    </location>
</feature>
<dbReference type="AlphaFoldDB" id="A0A3N0C3R9"/>
<evidence type="ECO:0000313" key="3">
    <source>
        <dbReference type="Proteomes" id="UP000273807"/>
    </source>
</evidence>
<evidence type="ECO:0000313" key="2">
    <source>
        <dbReference type="EMBL" id="RNL57271.1"/>
    </source>
</evidence>
<evidence type="ECO:0000256" key="1">
    <source>
        <dbReference type="SAM" id="Phobius"/>
    </source>
</evidence>